<evidence type="ECO:0000313" key="4">
    <source>
        <dbReference type="EMBL" id="MBD2845391.1"/>
    </source>
</evidence>
<name>A0A927BT28_9BACL</name>
<evidence type="ECO:0000259" key="3">
    <source>
        <dbReference type="Pfam" id="PF00326"/>
    </source>
</evidence>
<dbReference type="InterPro" id="IPR029058">
    <property type="entry name" value="AB_hydrolase_fold"/>
</dbReference>
<dbReference type="GO" id="GO:0004252">
    <property type="term" value="F:serine-type endopeptidase activity"/>
    <property type="evidence" value="ECO:0007669"/>
    <property type="project" value="TreeGrafter"/>
</dbReference>
<dbReference type="AlphaFoldDB" id="A0A927BT28"/>
<dbReference type="EMBL" id="JACXIZ010000015">
    <property type="protein sequence ID" value="MBD2845391.1"/>
    <property type="molecule type" value="Genomic_DNA"/>
</dbReference>
<dbReference type="GO" id="GO:0006508">
    <property type="term" value="P:proteolysis"/>
    <property type="evidence" value="ECO:0007669"/>
    <property type="project" value="InterPro"/>
</dbReference>
<dbReference type="InterPro" id="IPR011659">
    <property type="entry name" value="WD40"/>
</dbReference>
<keyword evidence="2" id="KW-0720">Serine protease</keyword>
<feature type="domain" description="Peptidase S9 prolyl oligopeptidase catalytic" evidence="3">
    <location>
        <begin position="474"/>
        <end position="683"/>
    </location>
</feature>
<dbReference type="Gene3D" id="2.120.10.30">
    <property type="entry name" value="TolB, C-terminal domain"/>
    <property type="match status" value="2"/>
</dbReference>
<evidence type="ECO:0000256" key="2">
    <source>
        <dbReference type="ARBA" id="ARBA00022825"/>
    </source>
</evidence>
<accession>A0A927BT28</accession>
<gene>
    <name evidence="4" type="ORF">IDH44_09330</name>
</gene>
<dbReference type="PANTHER" id="PTHR42776">
    <property type="entry name" value="SERINE PEPTIDASE S9 FAMILY MEMBER"/>
    <property type="match status" value="1"/>
</dbReference>
<proteinExistence type="predicted"/>
<protein>
    <submittedName>
        <fullName evidence="4">S9 family peptidase</fullName>
    </submittedName>
</protein>
<dbReference type="InterPro" id="IPR011042">
    <property type="entry name" value="6-blade_b-propeller_TolB-like"/>
</dbReference>
<dbReference type="Proteomes" id="UP000621560">
    <property type="component" value="Unassembled WGS sequence"/>
</dbReference>
<dbReference type="InterPro" id="IPR001375">
    <property type="entry name" value="Peptidase_S9_cat"/>
</dbReference>
<organism evidence="4 5">
    <name type="scientific">Paenibacillus sabuli</name>
    <dbReference type="NCBI Taxonomy" id="2772509"/>
    <lineage>
        <taxon>Bacteria</taxon>
        <taxon>Bacillati</taxon>
        <taxon>Bacillota</taxon>
        <taxon>Bacilli</taxon>
        <taxon>Bacillales</taxon>
        <taxon>Paenibacillaceae</taxon>
        <taxon>Paenibacillus</taxon>
    </lineage>
</organism>
<dbReference type="SUPFAM" id="SSF53474">
    <property type="entry name" value="alpha/beta-Hydrolases"/>
    <property type="match status" value="1"/>
</dbReference>
<comment type="caution">
    <text evidence="4">The sequence shown here is derived from an EMBL/GenBank/DDBJ whole genome shotgun (WGS) entry which is preliminary data.</text>
</comment>
<dbReference type="SUPFAM" id="SSF82171">
    <property type="entry name" value="DPP6 N-terminal domain-like"/>
    <property type="match status" value="1"/>
</dbReference>
<keyword evidence="5" id="KW-1185">Reference proteome</keyword>
<keyword evidence="2" id="KW-0645">Protease</keyword>
<evidence type="ECO:0000256" key="1">
    <source>
        <dbReference type="ARBA" id="ARBA00022801"/>
    </source>
</evidence>
<reference evidence="4" key="1">
    <citation type="submission" date="2020-09" db="EMBL/GenBank/DDBJ databases">
        <title>A novel bacterium of genus Paenibacillus, isolated from South China Sea.</title>
        <authorList>
            <person name="Huang H."/>
            <person name="Mo K."/>
            <person name="Hu Y."/>
        </authorList>
    </citation>
    <scope>NUCLEOTIDE SEQUENCE</scope>
    <source>
        <strain evidence="4">IB182496</strain>
    </source>
</reference>
<evidence type="ECO:0000313" key="5">
    <source>
        <dbReference type="Proteomes" id="UP000621560"/>
    </source>
</evidence>
<dbReference type="Pfam" id="PF07676">
    <property type="entry name" value="PD40"/>
    <property type="match status" value="2"/>
</dbReference>
<dbReference type="Pfam" id="PF00326">
    <property type="entry name" value="Peptidase_S9"/>
    <property type="match status" value="1"/>
</dbReference>
<dbReference type="Gene3D" id="3.40.50.1820">
    <property type="entry name" value="alpha/beta hydrolase"/>
    <property type="match status" value="1"/>
</dbReference>
<keyword evidence="1" id="KW-0378">Hydrolase</keyword>
<sequence>MRAAKARIVPETLARYVWPADPAVRPGADEVAYTRRTIRLEQDGYRTEIRRMTLGGERDEPFTGGDQDTNPVWSPDGLQLAFHRPVEGKKQIFTIAAGGGEPVQRTAAARGAGSFAWSPDSRMLVFAAKTGSGEPGETPAQPADDAAAVQEAGQTAGASAMAGPGRVYDRTVPKAEGAGLWDGLYTHLFLYELETGHTRRLTRGRYDASAPSWLPTGRAVAFLAKRVEDKTVDPDLHLFNDLFAVAVDGGEAERLTDSTLLISQYACAPDASGYALLADDRSIGSGTMSRIYAVRFGDPRPAAVTAASDIQYGNWALSDMKTGAAQPGPVYAPDGRTLYVLGTLHGGVHLYRIPLEGAWPVQPIPLTAGKKDIFQLACTADGVGAVFAAMEDGRPQELYRMDLRSGEEARLTACNDALMEELEVSPPQCLWLDTSDGYRMQGWFVEPPGLARDERVPLALVVHGGPHAMYTGRYSHEMQTLAAAGMAVLYVNPRGSFGYGQPFAAACRGDFGGGDARDLLEAVEWAIRAFPCIDPSRVGVAGGSYGGLMTNWLVARTERFRAAVSQRCISNWLSFYGLSDIGLTYTEGIAGGNPWDDQALLWERSPLAHARKVEAPILIMHGEQDMRCPIDQADQWYVALKRHGKTARLIRYPGGHAFMKAGKPSVRIDALRQTNDWLAHYLQADVRLDAAAADASSAADAAVPARVQLPLPVGLLIENCRTSGLDDATIMACIASVDFSALASKCKAPDMDFADRARLAEEMGLPWRQAMREGYSFGFLHLNGLKRLLLFRFGREEGRDYAPSEQGPGVRDLPLTRLEALALRRLVCRQWDVVLSGETQHPDPARFDVKLRTDSLS</sequence>
<dbReference type="RefSeq" id="WP_190916957.1">
    <property type="nucleotide sequence ID" value="NZ_JACXIZ010000015.1"/>
</dbReference>
<dbReference type="PANTHER" id="PTHR42776:SF27">
    <property type="entry name" value="DIPEPTIDYL PEPTIDASE FAMILY MEMBER 6"/>
    <property type="match status" value="1"/>
</dbReference>